<keyword evidence="2" id="KW-1185">Reference proteome</keyword>
<evidence type="ECO:0000313" key="2">
    <source>
        <dbReference type="Proteomes" id="UP001159100"/>
    </source>
</evidence>
<protein>
    <submittedName>
        <fullName evidence="1">Uncharacterized protein</fullName>
    </submittedName>
</protein>
<reference evidence="1 2" key="1">
    <citation type="submission" date="2023-02" db="EMBL/GenBank/DDBJ databases">
        <title>Pseudomonas chrutzelriedensis sp. nov., a potently antifungal strain isolated from moss.</title>
        <authorList>
            <person name="Schnyder A."/>
            <person name="Kalawong R."/>
            <person name="Eberl L."/>
            <person name="Agnoli K."/>
        </authorList>
    </citation>
    <scope>NUCLEOTIDE SEQUENCE [LARGE SCALE GENOMIC DNA]</scope>
    <source>
        <strain evidence="1 2">681</strain>
    </source>
</reference>
<proteinExistence type="predicted"/>
<evidence type="ECO:0000313" key="1">
    <source>
        <dbReference type="EMBL" id="MDI2591648.1"/>
    </source>
</evidence>
<dbReference type="EMBL" id="JARBWL010000001">
    <property type="protein sequence ID" value="MDI2591648.1"/>
    <property type="molecule type" value="Genomic_DNA"/>
</dbReference>
<organism evidence="1 2">
    <name type="scientific">Pseudomonas fungipugnans</name>
    <dbReference type="NCBI Taxonomy" id="3024217"/>
    <lineage>
        <taxon>Bacteria</taxon>
        <taxon>Pseudomonadati</taxon>
        <taxon>Pseudomonadota</taxon>
        <taxon>Gammaproteobacteria</taxon>
        <taxon>Pseudomonadales</taxon>
        <taxon>Pseudomonadaceae</taxon>
        <taxon>Pseudomonas</taxon>
    </lineage>
</organism>
<comment type="caution">
    <text evidence="1">The sequence shown here is derived from an EMBL/GenBank/DDBJ whole genome shotgun (WGS) entry which is preliminary data.</text>
</comment>
<sequence>MTSEQQLPPPAITIPPENKVIRDRETLVKGSCKKDATHVEVILRKTDDESFEEVKVLNVNDQNHWEVVFGGLTQGPHFLVARQTNDDSRSELSAPRNFLVFPY</sequence>
<name>A0ABT6QL91_9PSED</name>
<accession>A0ABT6QL91</accession>
<gene>
    <name evidence="1" type="ORF">POF45_09445</name>
</gene>
<dbReference type="Proteomes" id="UP001159100">
    <property type="component" value="Unassembled WGS sequence"/>
</dbReference>
<dbReference type="RefSeq" id="WP_259496110.1">
    <property type="nucleotide sequence ID" value="NZ_JARBWL010000001.1"/>
</dbReference>